<dbReference type="RefSeq" id="XP_006878090.1">
    <property type="nucleotide sequence ID" value="XM_006878028.1"/>
</dbReference>
<dbReference type="OrthoDB" id="654191at2759"/>
<protein>
    <submittedName>
        <fullName evidence="6">Tripartite motif-containing protein 60-like</fullName>
    </submittedName>
</protein>
<keyword evidence="5" id="KW-1185">Reference proteome</keyword>
<feature type="domain" description="B box-type" evidence="4">
    <location>
        <begin position="19"/>
        <end position="60"/>
    </location>
</feature>
<dbReference type="GO" id="GO:0008270">
    <property type="term" value="F:zinc ion binding"/>
    <property type="evidence" value="ECO:0007669"/>
    <property type="project" value="UniProtKB-KW"/>
</dbReference>
<evidence type="ECO:0000259" key="4">
    <source>
        <dbReference type="PROSITE" id="PS50119"/>
    </source>
</evidence>
<dbReference type="GeneID" id="102841597"/>
<dbReference type="SUPFAM" id="SSF57845">
    <property type="entry name" value="B-box zinc-binding domain"/>
    <property type="match status" value="1"/>
</dbReference>
<dbReference type="Proteomes" id="UP000504623">
    <property type="component" value="Unplaced"/>
</dbReference>
<evidence type="ECO:0000256" key="2">
    <source>
        <dbReference type="ARBA" id="ARBA00022833"/>
    </source>
</evidence>
<evidence type="ECO:0000256" key="1">
    <source>
        <dbReference type="ARBA" id="ARBA00022771"/>
    </source>
</evidence>
<accession>A0A9B0UDI9</accession>
<dbReference type="PROSITE" id="PS50119">
    <property type="entry name" value="ZF_BBOX"/>
    <property type="match status" value="1"/>
</dbReference>
<dbReference type="InterPro" id="IPR000315">
    <property type="entry name" value="Znf_B-box"/>
</dbReference>
<evidence type="ECO:0000313" key="6">
    <source>
        <dbReference type="RefSeq" id="XP_006878090.1"/>
    </source>
</evidence>
<keyword evidence="2" id="KW-0862">Zinc</keyword>
<dbReference type="PANTHER" id="PTHR24103">
    <property type="entry name" value="E3 UBIQUITIN-PROTEIN LIGASE TRIM"/>
    <property type="match status" value="1"/>
</dbReference>
<sequence length="108" mass="12801">MLDTVKQLLTTRSNSIQRKEKPLCDKHNLQLDLFCEKDLELLCPRCRMSSQHLDHYLMPIDQAASSHRRKLKGYMKPLREQVELAENESETQKLKFIELMMKVEIKKS</sequence>
<proteinExistence type="predicted"/>
<gene>
    <name evidence="6" type="primary">LOC102841597</name>
</gene>
<keyword evidence="1 3" id="KW-0863">Zinc-finger</keyword>
<keyword evidence="1 3" id="KW-0479">Metal-binding</keyword>
<reference evidence="6" key="1">
    <citation type="submission" date="2025-08" db="UniProtKB">
        <authorList>
            <consortium name="RefSeq"/>
        </authorList>
    </citation>
    <scope>IDENTIFICATION</scope>
    <source>
        <tissue evidence="6">Spleen</tissue>
    </source>
</reference>
<dbReference type="InterPro" id="IPR050143">
    <property type="entry name" value="TRIM/RBCC"/>
</dbReference>
<dbReference type="SMART" id="SM00336">
    <property type="entry name" value="BBOX"/>
    <property type="match status" value="1"/>
</dbReference>
<name>A0A9B0UDI9_CHRAS</name>
<evidence type="ECO:0000256" key="3">
    <source>
        <dbReference type="PROSITE-ProRule" id="PRU00024"/>
    </source>
</evidence>
<dbReference type="Gene3D" id="3.30.160.60">
    <property type="entry name" value="Classic Zinc Finger"/>
    <property type="match status" value="1"/>
</dbReference>
<dbReference type="AlphaFoldDB" id="A0A9B0UDI9"/>
<evidence type="ECO:0000313" key="5">
    <source>
        <dbReference type="Proteomes" id="UP000504623"/>
    </source>
</evidence>
<organism evidence="5 6">
    <name type="scientific">Chrysochloris asiatica</name>
    <name type="common">Cape golden mole</name>
    <dbReference type="NCBI Taxonomy" id="185453"/>
    <lineage>
        <taxon>Eukaryota</taxon>
        <taxon>Metazoa</taxon>
        <taxon>Chordata</taxon>
        <taxon>Craniata</taxon>
        <taxon>Vertebrata</taxon>
        <taxon>Euteleostomi</taxon>
        <taxon>Mammalia</taxon>
        <taxon>Eutheria</taxon>
        <taxon>Afrotheria</taxon>
        <taxon>Chrysochloridae</taxon>
        <taxon>Chrysochlorinae</taxon>
        <taxon>Chrysochloris</taxon>
    </lineage>
</organism>
<dbReference type="Pfam" id="PF00643">
    <property type="entry name" value="zf-B_box"/>
    <property type="match status" value="1"/>
</dbReference>